<evidence type="ECO:0000313" key="1">
    <source>
        <dbReference type="EMBL" id="MPM82717.1"/>
    </source>
</evidence>
<protein>
    <submittedName>
        <fullName evidence="1">Small, acid-soluble spore protein C2</fullName>
    </submittedName>
</protein>
<dbReference type="Gene3D" id="6.10.10.80">
    <property type="entry name" value="Small, acid-soluble spore protein, alpha/beta type-like"/>
    <property type="match status" value="1"/>
</dbReference>
<dbReference type="Pfam" id="PF00269">
    <property type="entry name" value="SASP"/>
    <property type="match status" value="1"/>
</dbReference>
<organism evidence="1">
    <name type="scientific">bioreactor metagenome</name>
    <dbReference type="NCBI Taxonomy" id="1076179"/>
    <lineage>
        <taxon>unclassified sequences</taxon>
        <taxon>metagenomes</taxon>
        <taxon>ecological metagenomes</taxon>
    </lineage>
</organism>
<dbReference type="GO" id="GO:0006265">
    <property type="term" value="P:DNA topological change"/>
    <property type="evidence" value="ECO:0007669"/>
    <property type="project" value="InterPro"/>
</dbReference>
<dbReference type="InterPro" id="IPR038300">
    <property type="entry name" value="SASP_sf_alpha/beta"/>
</dbReference>
<dbReference type="PANTHER" id="PTHR36107:SF1">
    <property type="entry name" value="SMALL, ACID-SOLUBLE SPORE PROTEIN A"/>
    <property type="match status" value="1"/>
</dbReference>
<dbReference type="InterPro" id="IPR001448">
    <property type="entry name" value="SASP_alpha/beta-type"/>
</dbReference>
<dbReference type="PANTHER" id="PTHR36107">
    <property type="entry name" value="SMALL, ACID-SOLUBLE SPORE PROTEIN A"/>
    <property type="match status" value="1"/>
</dbReference>
<accession>A0A645D0L5</accession>
<dbReference type="AlphaFoldDB" id="A0A645D0L5"/>
<dbReference type="InterPro" id="IPR050847">
    <property type="entry name" value="SASP_DNA-binding"/>
</dbReference>
<comment type="caution">
    <text evidence="1">The sequence shown here is derived from an EMBL/GenBank/DDBJ whole genome shotgun (WGS) entry which is preliminary data.</text>
</comment>
<dbReference type="GO" id="GO:0003690">
    <property type="term" value="F:double-stranded DNA binding"/>
    <property type="evidence" value="ECO:0007669"/>
    <property type="project" value="InterPro"/>
</dbReference>
<gene>
    <name evidence="1" type="primary">sspC2_9</name>
    <name evidence="1" type="ORF">SDC9_129779</name>
</gene>
<name>A0A645D0L5_9ZZZZ</name>
<sequence>MGNNIKNARNRFKEEVATQLGINLKPGDNGNLSARDAGRIGGEMVRRMIRSYEERLK</sequence>
<reference evidence="1" key="1">
    <citation type="submission" date="2019-08" db="EMBL/GenBank/DDBJ databases">
        <authorList>
            <person name="Kucharzyk K."/>
            <person name="Murdoch R.W."/>
            <person name="Higgins S."/>
            <person name="Loffler F."/>
        </authorList>
    </citation>
    <scope>NUCLEOTIDE SEQUENCE</scope>
</reference>
<dbReference type="EMBL" id="VSSQ01031711">
    <property type="protein sequence ID" value="MPM82717.1"/>
    <property type="molecule type" value="Genomic_DNA"/>
</dbReference>
<proteinExistence type="predicted"/>